<evidence type="ECO:0000256" key="4">
    <source>
        <dbReference type="SAM" id="MobiDB-lite"/>
    </source>
</evidence>
<protein>
    <submittedName>
        <fullName evidence="5">Uncharacterized protein</fullName>
    </submittedName>
</protein>
<feature type="compositionally biased region" description="Acidic residues" evidence="4">
    <location>
        <begin position="366"/>
        <end position="377"/>
    </location>
</feature>
<feature type="compositionally biased region" description="Basic residues" evidence="4">
    <location>
        <begin position="86"/>
        <end position="95"/>
    </location>
</feature>
<feature type="compositionally biased region" description="Acidic residues" evidence="4">
    <location>
        <begin position="1"/>
        <end position="12"/>
    </location>
</feature>
<feature type="repeat" description="ANK" evidence="3">
    <location>
        <begin position="296"/>
        <end position="328"/>
    </location>
</feature>
<dbReference type="GO" id="GO:0005829">
    <property type="term" value="C:cytosol"/>
    <property type="evidence" value="ECO:0007669"/>
    <property type="project" value="TreeGrafter"/>
</dbReference>
<organism evidence="5 6">
    <name type="scientific">Triparma verrucosa</name>
    <dbReference type="NCBI Taxonomy" id="1606542"/>
    <lineage>
        <taxon>Eukaryota</taxon>
        <taxon>Sar</taxon>
        <taxon>Stramenopiles</taxon>
        <taxon>Ochrophyta</taxon>
        <taxon>Bolidophyceae</taxon>
        <taxon>Parmales</taxon>
        <taxon>Triparmaceae</taxon>
        <taxon>Triparma</taxon>
    </lineage>
</organism>
<dbReference type="SUPFAM" id="SSF48403">
    <property type="entry name" value="Ankyrin repeat"/>
    <property type="match status" value="1"/>
</dbReference>
<dbReference type="EMBL" id="BRXX01000388">
    <property type="protein sequence ID" value="GMI08830.1"/>
    <property type="molecule type" value="Genomic_DNA"/>
</dbReference>
<feature type="compositionally biased region" description="Basic and acidic residues" evidence="4">
    <location>
        <begin position="58"/>
        <end position="72"/>
    </location>
</feature>
<dbReference type="InterPro" id="IPR051070">
    <property type="entry name" value="NF-kappa-B_inhibitor"/>
</dbReference>
<dbReference type="InterPro" id="IPR036770">
    <property type="entry name" value="Ankyrin_rpt-contain_sf"/>
</dbReference>
<keyword evidence="1" id="KW-0677">Repeat</keyword>
<dbReference type="GO" id="GO:0051059">
    <property type="term" value="F:NF-kappaB binding"/>
    <property type="evidence" value="ECO:0007669"/>
    <property type="project" value="TreeGrafter"/>
</dbReference>
<dbReference type="PROSITE" id="PS50297">
    <property type="entry name" value="ANK_REP_REGION"/>
    <property type="match status" value="1"/>
</dbReference>
<evidence type="ECO:0000313" key="6">
    <source>
        <dbReference type="Proteomes" id="UP001165160"/>
    </source>
</evidence>
<proteinExistence type="predicted"/>
<feature type="compositionally biased region" description="Acidic residues" evidence="4">
    <location>
        <begin position="263"/>
        <end position="280"/>
    </location>
</feature>
<accession>A0A9W7F9V6</accession>
<feature type="region of interest" description="Disordered" evidence="4">
    <location>
        <begin position="1"/>
        <end position="131"/>
    </location>
</feature>
<keyword evidence="2 3" id="KW-0040">ANK repeat</keyword>
<dbReference type="InterPro" id="IPR002110">
    <property type="entry name" value="Ankyrin_rpt"/>
</dbReference>
<dbReference type="Proteomes" id="UP001165160">
    <property type="component" value="Unassembled WGS sequence"/>
</dbReference>
<feature type="region of interest" description="Disordered" evidence="4">
    <location>
        <begin position="257"/>
        <end position="280"/>
    </location>
</feature>
<keyword evidence="6" id="KW-1185">Reference proteome</keyword>
<dbReference type="GO" id="GO:0071356">
    <property type="term" value="P:cellular response to tumor necrosis factor"/>
    <property type="evidence" value="ECO:0007669"/>
    <property type="project" value="TreeGrafter"/>
</dbReference>
<feature type="region of interest" description="Disordered" evidence="4">
    <location>
        <begin position="356"/>
        <end position="386"/>
    </location>
</feature>
<dbReference type="PRINTS" id="PR01415">
    <property type="entry name" value="ANKYRIN"/>
</dbReference>
<comment type="caution">
    <text evidence="5">The sequence shown here is derived from an EMBL/GenBank/DDBJ whole genome shotgun (WGS) entry which is preliminary data.</text>
</comment>
<sequence>MSDGGYSDEEFDAPPSKEEIPSAKSALLAAAASVEVEEQQQQQQQQQEREEEDEEEERGEREGKKKKEEKKKTGGAIPSAAVPVAKSKRKTKNKSRTSGGAGSPKASGDFKPYQSRIWNPKTPGYNSGSSRFTKSVELMKKSGFEDIFATGGTKIASSLMHVSYAGDTSNVEKILKGVKAKKGKKSRYDSDSDESSVDSVEKKVVGWSTVRAGKTWQCDLVEKDEQGWTCMHYAASKGQEDVVEALAKADLKRIKKLGGGGEGEGEGEGEDEDEFDLGGVDDDAKTPLVNIKDDLFGWTPLFLAVIELHVDTVERLLENGADANMKDDLGDTPLDCVMKTKASRKRTDIRKLLKEYMKDENGELSSESESEEEEDSDGERSSSDEY</sequence>
<dbReference type="PANTHER" id="PTHR46680:SF3">
    <property type="entry name" value="NF-KAPPA-B INHIBITOR CACTUS"/>
    <property type="match status" value="1"/>
</dbReference>
<name>A0A9W7F9V6_9STRA</name>
<dbReference type="AlphaFoldDB" id="A0A9W7F9V6"/>
<gene>
    <name evidence="5" type="ORF">TrVE_jg6436</name>
</gene>
<dbReference type="PROSITE" id="PS50088">
    <property type="entry name" value="ANK_REPEAT"/>
    <property type="match status" value="1"/>
</dbReference>
<dbReference type="Pfam" id="PF12796">
    <property type="entry name" value="Ank_2"/>
    <property type="match status" value="1"/>
</dbReference>
<dbReference type="PANTHER" id="PTHR46680">
    <property type="entry name" value="NF-KAPPA-B INHIBITOR ALPHA"/>
    <property type="match status" value="1"/>
</dbReference>
<dbReference type="Gene3D" id="1.25.40.20">
    <property type="entry name" value="Ankyrin repeat-containing domain"/>
    <property type="match status" value="1"/>
</dbReference>
<evidence type="ECO:0000256" key="2">
    <source>
        <dbReference type="ARBA" id="ARBA00023043"/>
    </source>
</evidence>
<evidence type="ECO:0000313" key="5">
    <source>
        <dbReference type="EMBL" id="GMI08830.1"/>
    </source>
</evidence>
<dbReference type="Pfam" id="PF00023">
    <property type="entry name" value="Ank"/>
    <property type="match status" value="1"/>
</dbReference>
<evidence type="ECO:0000256" key="1">
    <source>
        <dbReference type="ARBA" id="ARBA00022737"/>
    </source>
</evidence>
<feature type="compositionally biased region" description="Low complexity" evidence="4">
    <location>
        <begin position="22"/>
        <end position="46"/>
    </location>
</feature>
<reference evidence="6" key="1">
    <citation type="journal article" date="2023" name="Commun. Biol.">
        <title>Genome analysis of Parmales, the sister group of diatoms, reveals the evolutionary specialization of diatoms from phago-mixotrophs to photoautotrophs.</title>
        <authorList>
            <person name="Ban H."/>
            <person name="Sato S."/>
            <person name="Yoshikawa S."/>
            <person name="Yamada K."/>
            <person name="Nakamura Y."/>
            <person name="Ichinomiya M."/>
            <person name="Sato N."/>
            <person name="Blanc-Mathieu R."/>
            <person name="Endo H."/>
            <person name="Kuwata A."/>
            <person name="Ogata H."/>
        </authorList>
    </citation>
    <scope>NUCLEOTIDE SEQUENCE [LARGE SCALE GENOMIC DNA]</scope>
    <source>
        <strain evidence="6">NIES 3699</strain>
    </source>
</reference>
<evidence type="ECO:0000256" key="3">
    <source>
        <dbReference type="PROSITE-ProRule" id="PRU00023"/>
    </source>
</evidence>
<dbReference type="SMART" id="SM00248">
    <property type="entry name" value="ANK"/>
    <property type="match status" value="3"/>
</dbReference>